<reference evidence="3" key="1">
    <citation type="journal article" date="2011" name="Nature">
        <title>Genome sequence and analysis of the tuber crop potato.</title>
        <authorList>
            <consortium name="The Potato Genome Sequencing Consortium"/>
        </authorList>
    </citation>
    <scope>NUCLEOTIDE SEQUENCE [LARGE SCALE GENOMIC DNA]</scope>
    <source>
        <strain evidence="3">cv. DM1-3 516 R44</strain>
    </source>
</reference>
<evidence type="ECO:0000313" key="2">
    <source>
        <dbReference type="EnsemblPlants" id="PGSC0003DMT400088738"/>
    </source>
</evidence>
<feature type="compositionally biased region" description="Basic and acidic residues" evidence="1">
    <location>
        <begin position="14"/>
        <end position="26"/>
    </location>
</feature>
<feature type="compositionally biased region" description="Basic and acidic residues" evidence="1">
    <location>
        <begin position="112"/>
        <end position="121"/>
    </location>
</feature>
<dbReference type="EnsemblPlants" id="PGSC0003DMT400088738">
    <property type="protein sequence ID" value="PGSC0003DMT400088738"/>
    <property type="gene ID" value="PGSC0003DMG400038309"/>
</dbReference>
<accession>M1DGL8</accession>
<feature type="compositionally biased region" description="Basic and acidic residues" evidence="1">
    <location>
        <begin position="54"/>
        <end position="74"/>
    </location>
</feature>
<feature type="compositionally biased region" description="Low complexity" evidence="1">
    <location>
        <begin position="27"/>
        <end position="50"/>
    </location>
</feature>
<reference evidence="2" key="2">
    <citation type="submission" date="2015-06" db="UniProtKB">
        <authorList>
            <consortium name="EnsemblPlants"/>
        </authorList>
    </citation>
    <scope>IDENTIFICATION</scope>
    <source>
        <strain evidence="2">DM1-3 516 R44</strain>
    </source>
</reference>
<name>M1DGL8_SOLTU</name>
<dbReference type="HOGENOM" id="CLU_076471_0_0_1"/>
<proteinExistence type="predicted"/>
<sequence>MQEGVSKGGNLPHVMHEGTHTDHSSDSRTSATTKGQQQSPDHQQVQQQKQTRAKNLDTTKNSRDKQQEEEKDQQGEQQTTGKACKRFIVDEQLGMDTTPLKAQYKTPPHNVPPDKMHEKCQTNKSPIIDEYVVDNSEDEMDGDNHSLKEINEDDEISELLIKAFSPHLDKGPF</sequence>
<dbReference type="AlphaFoldDB" id="M1DGL8"/>
<dbReference type="Gramene" id="PGSC0003DMT400088738">
    <property type="protein sequence ID" value="PGSC0003DMT400088738"/>
    <property type="gene ID" value="PGSC0003DMG400038309"/>
</dbReference>
<organism evidence="2 3">
    <name type="scientific">Solanum tuberosum</name>
    <name type="common">Potato</name>
    <dbReference type="NCBI Taxonomy" id="4113"/>
    <lineage>
        <taxon>Eukaryota</taxon>
        <taxon>Viridiplantae</taxon>
        <taxon>Streptophyta</taxon>
        <taxon>Embryophyta</taxon>
        <taxon>Tracheophyta</taxon>
        <taxon>Spermatophyta</taxon>
        <taxon>Magnoliopsida</taxon>
        <taxon>eudicotyledons</taxon>
        <taxon>Gunneridae</taxon>
        <taxon>Pentapetalae</taxon>
        <taxon>asterids</taxon>
        <taxon>lamiids</taxon>
        <taxon>Solanales</taxon>
        <taxon>Solanaceae</taxon>
        <taxon>Solanoideae</taxon>
        <taxon>Solaneae</taxon>
        <taxon>Solanum</taxon>
    </lineage>
</organism>
<feature type="region of interest" description="Disordered" evidence="1">
    <location>
        <begin position="1"/>
        <end position="125"/>
    </location>
</feature>
<dbReference type="Proteomes" id="UP000011115">
    <property type="component" value="Unassembled WGS sequence"/>
</dbReference>
<evidence type="ECO:0000313" key="3">
    <source>
        <dbReference type="Proteomes" id="UP000011115"/>
    </source>
</evidence>
<dbReference type="PaxDb" id="4113-PGSC0003DMT400088738"/>
<protein>
    <submittedName>
        <fullName evidence="2">Uncharacterized protein</fullName>
    </submittedName>
</protein>
<keyword evidence="3" id="KW-1185">Reference proteome</keyword>
<evidence type="ECO:0000256" key="1">
    <source>
        <dbReference type="SAM" id="MobiDB-lite"/>
    </source>
</evidence>
<dbReference type="InParanoid" id="M1DGL8"/>